<organism evidence="1 2">
    <name type="scientific">Bacillus phage phi4J1</name>
    <dbReference type="NCBI Taxonomy" id="1643326"/>
    <lineage>
        <taxon>Viruses</taxon>
        <taxon>Duplodnaviria</taxon>
        <taxon>Heunggongvirae</taxon>
        <taxon>Uroviricota</taxon>
        <taxon>Caudoviricetes</taxon>
        <taxon>Rockvillevirus</taxon>
        <taxon>Rockvillevirus phi4J1</taxon>
    </lineage>
</organism>
<sequence>MNQMTEQITIDHDFIYEPLIDTYMVDIVTESRFKLEFCEAETKEEAGLKIREKYRKNYSFKIRSIEVSNRSLKEIQELN</sequence>
<keyword evidence="2" id="KW-1185">Reference proteome</keyword>
<dbReference type="EMBL" id="KT970645">
    <property type="protein sequence ID" value="ALO79828.1"/>
    <property type="molecule type" value="Genomic_DNA"/>
</dbReference>
<dbReference type="GeneID" id="26648609"/>
<protein>
    <submittedName>
        <fullName evidence="1">Uncharacterized protein</fullName>
    </submittedName>
</protein>
<dbReference type="Proteomes" id="UP000203057">
    <property type="component" value="Segment"/>
</dbReference>
<name>A0A0S2MVA5_9CAUD</name>
<evidence type="ECO:0000313" key="2">
    <source>
        <dbReference type="Proteomes" id="UP000203057"/>
    </source>
</evidence>
<evidence type="ECO:0000313" key="1">
    <source>
        <dbReference type="EMBL" id="ALO79828.1"/>
    </source>
</evidence>
<gene>
    <name evidence="1" type="ORF">XO28_0039</name>
</gene>
<dbReference type="KEGG" id="vg:26648609"/>
<reference evidence="1 2" key="1">
    <citation type="submission" date="2015-10" db="EMBL/GenBank/DDBJ databases">
        <title>Whole Genome sequencing of Bacillus ACT Group Temperature Bacteriophages.</title>
        <authorList>
            <person name="Fouts D.E."/>
            <person name="Rasko D.A."/>
            <person name="Cer R.R."/>
            <person name="Jiang L."/>
            <person name="Fedorova N.B."/>
            <person name="Shvartsbeyn A."/>
            <person name="Read T.D."/>
            <person name="Gill S.R."/>
            <person name="Klumpp J."/>
            <person name="Calendar R."/>
        </authorList>
    </citation>
    <scope>NUCLEOTIDE SEQUENCE [LARGE SCALE GENOMIC DNA]</scope>
</reference>
<accession>A0A0S2MVA5</accession>
<proteinExistence type="predicted"/>
<dbReference type="RefSeq" id="YP_009218172.1">
    <property type="nucleotide sequence ID" value="NC_029008.1"/>
</dbReference>